<evidence type="ECO:0000313" key="3">
    <source>
        <dbReference type="Proteomes" id="UP001196413"/>
    </source>
</evidence>
<feature type="domain" description="VWFA" evidence="1">
    <location>
        <begin position="5"/>
        <end position="128"/>
    </location>
</feature>
<reference evidence="2" key="1">
    <citation type="submission" date="2021-06" db="EMBL/GenBank/DDBJ databases">
        <title>Parelaphostrongylus tenuis whole genome reference sequence.</title>
        <authorList>
            <person name="Garwood T.J."/>
            <person name="Larsen P.A."/>
            <person name="Fountain-Jones N.M."/>
            <person name="Garbe J.R."/>
            <person name="Macchietto M.G."/>
            <person name="Kania S.A."/>
            <person name="Gerhold R.W."/>
            <person name="Richards J.E."/>
            <person name="Wolf T.M."/>
        </authorList>
    </citation>
    <scope>NUCLEOTIDE SEQUENCE</scope>
    <source>
        <strain evidence="2">MNPRO001-30</strain>
        <tissue evidence="2">Meninges</tissue>
    </source>
</reference>
<dbReference type="Gene3D" id="3.40.50.410">
    <property type="entry name" value="von Willebrand factor, type A domain"/>
    <property type="match status" value="1"/>
</dbReference>
<dbReference type="SUPFAM" id="SSF53300">
    <property type="entry name" value="vWA-like"/>
    <property type="match status" value="1"/>
</dbReference>
<dbReference type="InterPro" id="IPR002035">
    <property type="entry name" value="VWF_A"/>
</dbReference>
<keyword evidence="3" id="KW-1185">Reference proteome</keyword>
<organism evidence="2 3">
    <name type="scientific">Parelaphostrongylus tenuis</name>
    <name type="common">Meningeal worm</name>
    <dbReference type="NCBI Taxonomy" id="148309"/>
    <lineage>
        <taxon>Eukaryota</taxon>
        <taxon>Metazoa</taxon>
        <taxon>Ecdysozoa</taxon>
        <taxon>Nematoda</taxon>
        <taxon>Chromadorea</taxon>
        <taxon>Rhabditida</taxon>
        <taxon>Rhabditina</taxon>
        <taxon>Rhabditomorpha</taxon>
        <taxon>Strongyloidea</taxon>
        <taxon>Metastrongylidae</taxon>
        <taxon>Parelaphostrongylus</taxon>
    </lineage>
</organism>
<proteinExistence type="predicted"/>
<comment type="caution">
    <text evidence="2">The sequence shown here is derived from an EMBL/GenBank/DDBJ whole genome shotgun (WGS) entry which is preliminary data.</text>
</comment>
<gene>
    <name evidence="2" type="ORF">KIN20_024989</name>
</gene>
<evidence type="ECO:0000313" key="2">
    <source>
        <dbReference type="EMBL" id="KAJ1364816.1"/>
    </source>
</evidence>
<name>A0AAD5NAE9_PARTN</name>
<protein>
    <recommendedName>
        <fullName evidence="1">VWFA domain-containing protein</fullName>
    </recommendedName>
</protein>
<dbReference type="InterPro" id="IPR036465">
    <property type="entry name" value="vWFA_dom_sf"/>
</dbReference>
<evidence type="ECO:0000259" key="1">
    <source>
        <dbReference type="Pfam" id="PF00092"/>
    </source>
</evidence>
<dbReference type="Proteomes" id="UP001196413">
    <property type="component" value="Unassembled WGS sequence"/>
</dbReference>
<dbReference type="EMBL" id="JAHQIW010005074">
    <property type="protein sequence ID" value="KAJ1364816.1"/>
    <property type="molecule type" value="Genomic_DNA"/>
</dbReference>
<accession>A0AAD5NAE9</accession>
<sequence>MLEETNRHYGLMTYASKRRQRLNVPIKLQIPKQLFMKKLARARFLSGVTATGAALRAVAELKFPRQTDIVVVTDGFSFDSVKTEAQRLRALSDIRVLVTGNYSPVVKEVLGDIAGNDEHILFGNRSTQRLLDLLKC</sequence>
<dbReference type="AlphaFoldDB" id="A0AAD5NAE9"/>
<dbReference type="Pfam" id="PF00092">
    <property type="entry name" value="VWA"/>
    <property type="match status" value="1"/>
</dbReference>